<accession>A0ACD3B1U4</accession>
<organism evidence="1 2">
    <name type="scientific">Pluteus cervinus</name>
    <dbReference type="NCBI Taxonomy" id="181527"/>
    <lineage>
        <taxon>Eukaryota</taxon>
        <taxon>Fungi</taxon>
        <taxon>Dikarya</taxon>
        <taxon>Basidiomycota</taxon>
        <taxon>Agaricomycotina</taxon>
        <taxon>Agaricomycetes</taxon>
        <taxon>Agaricomycetidae</taxon>
        <taxon>Agaricales</taxon>
        <taxon>Pluteineae</taxon>
        <taxon>Pluteaceae</taxon>
        <taxon>Pluteus</taxon>
    </lineage>
</organism>
<evidence type="ECO:0000313" key="2">
    <source>
        <dbReference type="Proteomes" id="UP000308600"/>
    </source>
</evidence>
<dbReference type="EMBL" id="ML208288">
    <property type="protein sequence ID" value="TFK72233.1"/>
    <property type="molecule type" value="Genomic_DNA"/>
</dbReference>
<sequence length="885" mass="95055">MSAAATIPDIHLLSSFRQWPSSSSSSSASTRSHLSSLSTTSSLSSTFSDVSIVSVPSAPPPSPPQTSKTSAFFASPFSTRPPSPPIPPSPPRNRNNKPRSLTADFFAATKTASDASIIVPENLPPSSRLFPSRYTSIAERASSPSPPSLELDQDLQPETPSRQTSRKHHIPSLILNANDIDSSGTRSTPIVINVNEPTPRPPSRIPAALDTTAANAVEIPHDTASAEPEPGTIITSAAGTQNHLSPSPSQPHFSPTLILETEVNIRLIRALGHGAFSSVWLAEDLSSTTLTLASKRSLRELKRRASGLLSRNSSLRSPSRLSLGDGTSTPSRASSIHEPSNSFTSSPTEVEFADKPGEFAATIAAQSLSYDSTSCSPPPCVSRAGSVKSSVSRSGSTKSTASSLKRKLRSLTDGGGNKLVAVKMTSRNGGLGQGPEADRERERTRAGFVREVEVLRHIAHPNITALLASLTTTTHHIIVLPYLPGGDLLSLVNNDIAWSKLGEDVLKRIWCELCKAVGWMHGVGIVHRDIKLENILLTTTIFMELDSRSSRPTLGSLPPPPIPVIKLTDFGLARFIDVTPSSPPPPSKLELGSDSSTTSIPFATSTSIATTPSLHPVPTFDLDTANPSGPTTGSLHLHRRPASKTRARTLLSTRCGSEAYAAPELVMGGGGSRGIYDARETDAWACGVVLYALIGRKLPFGEGVSAFGARIGGEPARVGGGVATGRAERRAWLMRIARGEWVWPVHEWDEREQPMGEGDILVGPRLVESEGARRIVERLLVRDPRQRMMVSELWDDEWMGGVGIAPSFGNSSGLELRREGLSSGDVFILDEDPRSTGDQVHHHHDHCEDESEEEDEMDDMFEEDDDEGWLVDEEGIQNIAREEVV</sequence>
<name>A0ACD3B1U4_9AGAR</name>
<keyword evidence="2" id="KW-1185">Reference proteome</keyword>
<protein>
    <submittedName>
        <fullName evidence="1">Kinase-like protein</fullName>
    </submittedName>
</protein>
<reference evidence="1 2" key="1">
    <citation type="journal article" date="2019" name="Nat. Ecol. Evol.">
        <title>Megaphylogeny resolves global patterns of mushroom evolution.</title>
        <authorList>
            <person name="Varga T."/>
            <person name="Krizsan K."/>
            <person name="Foldi C."/>
            <person name="Dima B."/>
            <person name="Sanchez-Garcia M."/>
            <person name="Sanchez-Ramirez S."/>
            <person name="Szollosi G.J."/>
            <person name="Szarkandi J.G."/>
            <person name="Papp V."/>
            <person name="Albert L."/>
            <person name="Andreopoulos W."/>
            <person name="Angelini C."/>
            <person name="Antonin V."/>
            <person name="Barry K.W."/>
            <person name="Bougher N.L."/>
            <person name="Buchanan P."/>
            <person name="Buyck B."/>
            <person name="Bense V."/>
            <person name="Catcheside P."/>
            <person name="Chovatia M."/>
            <person name="Cooper J."/>
            <person name="Damon W."/>
            <person name="Desjardin D."/>
            <person name="Finy P."/>
            <person name="Geml J."/>
            <person name="Haridas S."/>
            <person name="Hughes K."/>
            <person name="Justo A."/>
            <person name="Karasinski D."/>
            <person name="Kautmanova I."/>
            <person name="Kiss B."/>
            <person name="Kocsube S."/>
            <person name="Kotiranta H."/>
            <person name="LaButti K.M."/>
            <person name="Lechner B.E."/>
            <person name="Liimatainen K."/>
            <person name="Lipzen A."/>
            <person name="Lukacs Z."/>
            <person name="Mihaltcheva S."/>
            <person name="Morgado L.N."/>
            <person name="Niskanen T."/>
            <person name="Noordeloos M.E."/>
            <person name="Ohm R.A."/>
            <person name="Ortiz-Santana B."/>
            <person name="Ovrebo C."/>
            <person name="Racz N."/>
            <person name="Riley R."/>
            <person name="Savchenko A."/>
            <person name="Shiryaev A."/>
            <person name="Soop K."/>
            <person name="Spirin V."/>
            <person name="Szebenyi C."/>
            <person name="Tomsovsky M."/>
            <person name="Tulloss R.E."/>
            <person name="Uehling J."/>
            <person name="Grigoriev I.V."/>
            <person name="Vagvolgyi C."/>
            <person name="Papp T."/>
            <person name="Martin F.M."/>
            <person name="Miettinen O."/>
            <person name="Hibbett D.S."/>
            <person name="Nagy L.G."/>
        </authorList>
    </citation>
    <scope>NUCLEOTIDE SEQUENCE [LARGE SCALE GENOMIC DNA]</scope>
    <source>
        <strain evidence="1 2">NL-1719</strain>
    </source>
</reference>
<gene>
    <name evidence="1" type="ORF">BDN72DRAFT_869658</name>
</gene>
<proteinExistence type="predicted"/>
<evidence type="ECO:0000313" key="1">
    <source>
        <dbReference type="EMBL" id="TFK72233.1"/>
    </source>
</evidence>
<dbReference type="Proteomes" id="UP000308600">
    <property type="component" value="Unassembled WGS sequence"/>
</dbReference>